<evidence type="ECO:0000256" key="3">
    <source>
        <dbReference type="ARBA" id="ARBA00004651"/>
    </source>
</evidence>
<dbReference type="GO" id="GO:0045121">
    <property type="term" value="C:membrane raft"/>
    <property type="evidence" value="ECO:0007669"/>
    <property type="project" value="UniProtKB-SubCell"/>
</dbReference>
<dbReference type="SMART" id="SM00304">
    <property type="entry name" value="HAMP"/>
    <property type="match status" value="1"/>
</dbReference>
<dbReference type="Pfam" id="PF00672">
    <property type="entry name" value="HAMP"/>
    <property type="match status" value="1"/>
</dbReference>
<dbReference type="EMBL" id="JAEKJZ010000001">
    <property type="protein sequence ID" value="MBN9669770.1"/>
    <property type="molecule type" value="Genomic_DNA"/>
</dbReference>
<feature type="domain" description="Histidine kinase" evidence="15">
    <location>
        <begin position="527"/>
        <end position="746"/>
    </location>
</feature>
<dbReference type="PANTHER" id="PTHR42878">
    <property type="entry name" value="TWO-COMPONENT HISTIDINE KINASE"/>
    <property type="match status" value="1"/>
</dbReference>
<gene>
    <name evidence="18" type="ORF">JF539_05430</name>
</gene>
<protein>
    <recommendedName>
        <fullName evidence="4">histidine kinase</fullName>
        <ecNumber evidence="4">2.7.13.3</ecNumber>
    </recommendedName>
</protein>
<dbReference type="Gene3D" id="3.30.450.20">
    <property type="entry name" value="PAS domain"/>
    <property type="match status" value="2"/>
</dbReference>
<name>A0A939EAU5_9HYPH</name>
<dbReference type="CDD" id="cd06225">
    <property type="entry name" value="HAMP"/>
    <property type="match status" value="1"/>
</dbReference>
<dbReference type="InterPro" id="IPR004358">
    <property type="entry name" value="Sig_transdc_His_kin-like_C"/>
</dbReference>
<keyword evidence="8" id="KW-0812">Transmembrane</keyword>
<evidence type="ECO:0000313" key="19">
    <source>
        <dbReference type="Proteomes" id="UP000664096"/>
    </source>
</evidence>
<dbReference type="PROSITE" id="PS50112">
    <property type="entry name" value="PAS"/>
    <property type="match status" value="1"/>
</dbReference>
<dbReference type="InterPro" id="IPR011006">
    <property type="entry name" value="CheY-like_superfamily"/>
</dbReference>
<dbReference type="CDD" id="cd00082">
    <property type="entry name" value="HisKA"/>
    <property type="match status" value="1"/>
</dbReference>
<dbReference type="SUPFAM" id="SSF55874">
    <property type="entry name" value="ATPase domain of HSP90 chaperone/DNA topoisomerase II/histidine kinase"/>
    <property type="match status" value="1"/>
</dbReference>
<dbReference type="InterPro" id="IPR050351">
    <property type="entry name" value="BphY/WalK/GraS-like"/>
</dbReference>
<evidence type="ECO:0000256" key="2">
    <source>
        <dbReference type="ARBA" id="ARBA00004314"/>
    </source>
</evidence>
<dbReference type="Gene3D" id="1.10.287.130">
    <property type="match status" value="1"/>
</dbReference>
<feature type="domain" description="HAMP" evidence="17">
    <location>
        <begin position="338"/>
        <end position="390"/>
    </location>
</feature>
<comment type="subcellular location">
    <subcellularLocation>
        <location evidence="3">Cell membrane</location>
        <topology evidence="3">Multi-pass membrane protein</topology>
    </subcellularLocation>
    <subcellularLocation>
        <location evidence="2">Membrane raft</location>
        <topology evidence="2">Multi-pass membrane protein</topology>
    </subcellularLocation>
</comment>
<dbReference type="InterPro" id="IPR035965">
    <property type="entry name" value="PAS-like_dom_sf"/>
</dbReference>
<reference evidence="18" key="1">
    <citation type="submission" date="2020-12" db="EMBL/GenBank/DDBJ databases">
        <title>Oil enriched cultivation method for isolating marine PHA-producing bacteria.</title>
        <authorList>
            <person name="Zheng W."/>
            <person name="Yu S."/>
            <person name="Huang Y."/>
        </authorList>
    </citation>
    <scope>NUCLEOTIDE SEQUENCE</scope>
    <source>
        <strain evidence="18">SY-2-12</strain>
    </source>
</reference>
<dbReference type="InterPro" id="IPR000014">
    <property type="entry name" value="PAS"/>
</dbReference>
<dbReference type="InterPro" id="IPR003594">
    <property type="entry name" value="HATPase_dom"/>
</dbReference>
<dbReference type="Pfam" id="PF21623">
    <property type="entry name" value="HK_sensor_dom_bact"/>
    <property type="match status" value="1"/>
</dbReference>
<evidence type="ECO:0000256" key="4">
    <source>
        <dbReference type="ARBA" id="ARBA00012438"/>
    </source>
</evidence>
<keyword evidence="10" id="KW-0418">Kinase</keyword>
<dbReference type="InterPro" id="IPR003660">
    <property type="entry name" value="HAMP_dom"/>
</dbReference>
<keyword evidence="9" id="KW-0547">Nucleotide-binding</keyword>
<dbReference type="InterPro" id="IPR036890">
    <property type="entry name" value="HATPase_C_sf"/>
</dbReference>
<evidence type="ECO:0000259" key="15">
    <source>
        <dbReference type="PROSITE" id="PS50109"/>
    </source>
</evidence>
<dbReference type="SUPFAM" id="SSF103190">
    <property type="entry name" value="Sensory domain-like"/>
    <property type="match status" value="1"/>
</dbReference>
<evidence type="ECO:0000313" key="18">
    <source>
        <dbReference type="EMBL" id="MBN9669770.1"/>
    </source>
</evidence>
<dbReference type="Gene3D" id="6.10.340.10">
    <property type="match status" value="1"/>
</dbReference>
<dbReference type="PRINTS" id="PR00344">
    <property type="entry name" value="BCTRLSENSOR"/>
</dbReference>
<dbReference type="SUPFAM" id="SSF52172">
    <property type="entry name" value="CheY-like"/>
    <property type="match status" value="1"/>
</dbReference>
<evidence type="ECO:0000256" key="1">
    <source>
        <dbReference type="ARBA" id="ARBA00000085"/>
    </source>
</evidence>
<proteinExistence type="predicted"/>
<dbReference type="Gene3D" id="3.30.565.10">
    <property type="entry name" value="Histidine kinase-like ATPase, C-terminal domain"/>
    <property type="match status" value="1"/>
</dbReference>
<evidence type="ECO:0000256" key="13">
    <source>
        <dbReference type="ARBA" id="ARBA00023012"/>
    </source>
</evidence>
<evidence type="ECO:0000259" key="17">
    <source>
        <dbReference type="PROSITE" id="PS50885"/>
    </source>
</evidence>
<comment type="catalytic activity">
    <reaction evidence="1">
        <text>ATP + protein L-histidine = ADP + protein N-phospho-L-histidine.</text>
        <dbReference type="EC" id="2.7.13.3"/>
    </reaction>
</comment>
<evidence type="ECO:0000259" key="16">
    <source>
        <dbReference type="PROSITE" id="PS50112"/>
    </source>
</evidence>
<dbReference type="InterPro" id="IPR036097">
    <property type="entry name" value="HisK_dim/P_sf"/>
</dbReference>
<dbReference type="PANTHER" id="PTHR42878:SF7">
    <property type="entry name" value="SENSOR HISTIDINE KINASE GLRK"/>
    <property type="match status" value="1"/>
</dbReference>
<dbReference type="InterPro" id="IPR005467">
    <property type="entry name" value="His_kinase_dom"/>
</dbReference>
<evidence type="ECO:0000256" key="7">
    <source>
        <dbReference type="ARBA" id="ARBA00022679"/>
    </source>
</evidence>
<evidence type="ECO:0000256" key="5">
    <source>
        <dbReference type="ARBA" id="ARBA00022475"/>
    </source>
</evidence>
<dbReference type="GO" id="GO:0030295">
    <property type="term" value="F:protein kinase activator activity"/>
    <property type="evidence" value="ECO:0007669"/>
    <property type="project" value="TreeGrafter"/>
</dbReference>
<dbReference type="GO" id="GO:0005886">
    <property type="term" value="C:plasma membrane"/>
    <property type="evidence" value="ECO:0007669"/>
    <property type="project" value="UniProtKB-SubCell"/>
</dbReference>
<dbReference type="AlphaFoldDB" id="A0A939EAU5"/>
<dbReference type="GO" id="GO:0006355">
    <property type="term" value="P:regulation of DNA-templated transcription"/>
    <property type="evidence" value="ECO:0007669"/>
    <property type="project" value="InterPro"/>
</dbReference>
<evidence type="ECO:0000256" key="8">
    <source>
        <dbReference type="ARBA" id="ARBA00022692"/>
    </source>
</evidence>
<dbReference type="SMART" id="SM00091">
    <property type="entry name" value="PAS"/>
    <property type="match status" value="1"/>
</dbReference>
<organism evidence="18 19">
    <name type="scientific">Roseibium aggregatum</name>
    <dbReference type="NCBI Taxonomy" id="187304"/>
    <lineage>
        <taxon>Bacteria</taxon>
        <taxon>Pseudomonadati</taxon>
        <taxon>Pseudomonadota</taxon>
        <taxon>Alphaproteobacteria</taxon>
        <taxon>Hyphomicrobiales</taxon>
        <taxon>Stappiaceae</taxon>
        <taxon>Roseibium</taxon>
    </lineage>
</organism>
<dbReference type="GO" id="GO:0007234">
    <property type="term" value="P:osmosensory signaling via phosphorelay pathway"/>
    <property type="evidence" value="ECO:0007669"/>
    <property type="project" value="TreeGrafter"/>
</dbReference>
<evidence type="ECO:0000256" key="6">
    <source>
        <dbReference type="ARBA" id="ARBA00022553"/>
    </source>
</evidence>
<dbReference type="Pfam" id="PF02518">
    <property type="entry name" value="HATPase_c"/>
    <property type="match status" value="1"/>
</dbReference>
<keyword evidence="5" id="KW-1003">Cell membrane</keyword>
<feature type="domain" description="PAS" evidence="16">
    <location>
        <begin position="396"/>
        <end position="451"/>
    </location>
</feature>
<evidence type="ECO:0000256" key="12">
    <source>
        <dbReference type="ARBA" id="ARBA00022989"/>
    </source>
</evidence>
<evidence type="ECO:0000256" key="11">
    <source>
        <dbReference type="ARBA" id="ARBA00022840"/>
    </source>
</evidence>
<dbReference type="EC" id="2.7.13.3" evidence="4"/>
<evidence type="ECO:0000256" key="9">
    <source>
        <dbReference type="ARBA" id="ARBA00022741"/>
    </source>
</evidence>
<dbReference type="Pfam" id="PF00512">
    <property type="entry name" value="HisKA"/>
    <property type="match status" value="1"/>
</dbReference>
<dbReference type="InterPro" id="IPR013767">
    <property type="entry name" value="PAS_fold"/>
</dbReference>
<dbReference type="SUPFAM" id="SSF55785">
    <property type="entry name" value="PYP-like sensor domain (PAS domain)"/>
    <property type="match status" value="1"/>
</dbReference>
<keyword evidence="11" id="KW-0067">ATP-binding</keyword>
<comment type="caution">
    <text evidence="18">The sequence shown here is derived from an EMBL/GenBank/DDBJ whole genome shotgun (WGS) entry which is preliminary data.</text>
</comment>
<accession>A0A939EAU5</accession>
<dbReference type="RefSeq" id="WP_207139306.1">
    <property type="nucleotide sequence ID" value="NZ_JAEKJZ010000001.1"/>
</dbReference>
<keyword evidence="13" id="KW-0902">Two-component regulatory system</keyword>
<dbReference type="Pfam" id="PF00989">
    <property type="entry name" value="PAS"/>
    <property type="match status" value="1"/>
</dbReference>
<keyword evidence="6" id="KW-0597">Phosphoprotein</keyword>
<dbReference type="Proteomes" id="UP000664096">
    <property type="component" value="Unassembled WGS sequence"/>
</dbReference>
<keyword evidence="14" id="KW-0472">Membrane</keyword>
<dbReference type="InterPro" id="IPR029151">
    <property type="entry name" value="Sensor-like_sf"/>
</dbReference>
<dbReference type="Gene3D" id="3.40.50.2300">
    <property type="match status" value="1"/>
</dbReference>
<evidence type="ECO:0000256" key="14">
    <source>
        <dbReference type="ARBA" id="ARBA00023136"/>
    </source>
</evidence>
<dbReference type="SMART" id="SM00388">
    <property type="entry name" value="HisKA"/>
    <property type="match status" value="1"/>
</dbReference>
<dbReference type="InterPro" id="IPR003661">
    <property type="entry name" value="HisK_dim/P_dom"/>
</dbReference>
<dbReference type="PROSITE" id="PS50109">
    <property type="entry name" value="HIS_KIN"/>
    <property type="match status" value="1"/>
</dbReference>
<dbReference type="FunFam" id="3.30.565.10:FF:000023">
    <property type="entry name" value="PAS domain-containing sensor histidine kinase"/>
    <property type="match status" value="1"/>
</dbReference>
<evidence type="ECO:0000256" key="10">
    <source>
        <dbReference type="ARBA" id="ARBA00022777"/>
    </source>
</evidence>
<keyword evidence="12" id="KW-1133">Transmembrane helix</keyword>
<dbReference type="GO" id="GO:0000155">
    <property type="term" value="F:phosphorelay sensor kinase activity"/>
    <property type="evidence" value="ECO:0007669"/>
    <property type="project" value="InterPro"/>
</dbReference>
<keyword evidence="7" id="KW-0808">Transferase</keyword>
<dbReference type="GO" id="GO:0000156">
    <property type="term" value="F:phosphorelay response regulator activity"/>
    <property type="evidence" value="ECO:0007669"/>
    <property type="project" value="TreeGrafter"/>
</dbReference>
<dbReference type="GO" id="GO:0005524">
    <property type="term" value="F:ATP binding"/>
    <property type="evidence" value="ECO:0007669"/>
    <property type="project" value="UniProtKB-KW"/>
</dbReference>
<dbReference type="SUPFAM" id="SSF158472">
    <property type="entry name" value="HAMP domain-like"/>
    <property type="match status" value="1"/>
</dbReference>
<sequence>MLLTAFCVALSTLTIGSLSFMRIRTETLDLAEAKLAAEARLLSQRFTLGYRLIARDLKTVSKSPPIQGLIRALENGGIDPLDGSTDMLWRARLATIFGAALQDRPEYFQFRYIGIADLGRELVRVDRSPGGFMSTDPKNLQQKALEPYFTQAREAGTGEVVFSEVTYNREYGLRDKSQTPTLRGMLPIDGPDGTRFGFLIINVNYEQMLQTAFAEIDPGLHTFVVNGSGDYMEHDVAQDRQAPYRLQLHSDPVRQTPEIVKSAFRFEATEGLLYTADDVGYYIRDMEEFQEASANLGVIVQVPKNDWYAAAVKTRNEVLTIGALIILFSTGLAVVVARTMMQPLADLARTVRETDAGDSLDSLPAGRNDEIGDLAEAIQSRTRELIEIRNAELSESRAHASAIVNNVIDGLILIDSDGTIEQFNPSCERMFGYKAKDIIGRNVKVLMKPEDARHHDMFLSRFQAGQGGKSIDLIRELEAVNRSGRVFPIELGTSTVTVDGKAKFSGVIRDISERQEIDRLRREFVSTVSHELRTPLTSIRGSLTLIDSLATNKLPPKVDKLLIMAQKNTERLILLVNDILDFEKLRADKVHFNMQQQSLEREVRKAIDLNQGFAEISGIALKADFTPEPVEALLDTDKFQQILSNLISNAVKFSQSDGTVTVRTRTVGELARIEVEDRGTGIPEDFRDRIFEPFSQADGSSSRSRSGTGLGLNITKGYVEGMGGEIGFESETGTGTTFWIQFPKLKETGVSLGQPKPGYTQGRLLGLHLEDDPDFYVVLASGMDGELDMLHARTVAEARELLGKYTFDIVILDRILKDGEGLDVIEDIPDPENTKIVVVTSVDENVQHIHVDETIVKAKTPPGRFVERFAFHVDDLKEKKMKKAGAA</sequence>
<dbReference type="SMART" id="SM00387">
    <property type="entry name" value="HATPase_c"/>
    <property type="match status" value="1"/>
</dbReference>
<dbReference type="FunFam" id="1.10.287.130:FF:000001">
    <property type="entry name" value="Two-component sensor histidine kinase"/>
    <property type="match status" value="1"/>
</dbReference>
<dbReference type="SUPFAM" id="SSF47384">
    <property type="entry name" value="Homodimeric domain of signal transducing histidine kinase"/>
    <property type="match status" value="1"/>
</dbReference>
<dbReference type="InterPro" id="IPR048760">
    <property type="entry name" value="VP0354-like_sensor_dom"/>
</dbReference>
<dbReference type="NCBIfam" id="TIGR00229">
    <property type="entry name" value="sensory_box"/>
    <property type="match status" value="1"/>
</dbReference>
<dbReference type="CDD" id="cd00130">
    <property type="entry name" value="PAS"/>
    <property type="match status" value="1"/>
</dbReference>
<dbReference type="PROSITE" id="PS50885">
    <property type="entry name" value="HAMP"/>
    <property type="match status" value="1"/>
</dbReference>